<dbReference type="CDD" id="cd16443">
    <property type="entry name" value="LplA"/>
    <property type="match status" value="1"/>
</dbReference>
<dbReference type="FunFam" id="3.30.930.10:FF:000045">
    <property type="entry name" value="lipoyltransferase 1, mitochondrial"/>
    <property type="match status" value="1"/>
</dbReference>
<comment type="pathway">
    <text evidence="1">Protein modification; protein lipoylation via exogenous pathway; protein N(6)-(lipoyl)lysine from lipoate: step 2/2.</text>
</comment>
<proteinExistence type="inferred from homology"/>
<accession>A0A7R9P069</accession>
<evidence type="ECO:0000259" key="3">
    <source>
        <dbReference type="PROSITE" id="PS51733"/>
    </source>
</evidence>
<dbReference type="EMBL" id="OE006722">
    <property type="protein sequence ID" value="CAD7462835.1"/>
    <property type="molecule type" value="Genomic_DNA"/>
</dbReference>
<dbReference type="GO" id="GO:0017118">
    <property type="term" value="F:lipoyltransferase activity"/>
    <property type="evidence" value="ECO:0007669"/>
    <property type="project" value="TreeGrafter"/>
</dbReference>
<dbReference type="Gene3D" id="3.30.390.50">
    <property type="entry name" value="CO dehydrogenase flavoprotein, C-terminal domain"/>
    <property type="match status" value="1"/>
</dbReference>
<gene>
    <name evidence="4" type="ORF">TTEB3V08_LOCUS10725</name>
</gene>
<dbReference type="InterPro" id="IPR004562">
    <property type="entry name" value="LipoylTrfase_LipoateP_Ligase"/>
</dbReference>
<protein>
    <recommendedName>
        <fullName evidence="3">BPL/LPL catalytic domain-containing protein</fullName>
    </recommendedName>
</protein>
<sequence>MAQTLLSITMKTVSKVLAFNSFAKKNSLLATSFCSHSMCSTNSRYLTEQTQSKIKKSVFISQSTDIFTNLALEDWMYRNFDFTDQHVLLLWHNSPCVVIGRHQNPWLEANIEHLYKSDVEIARRNSGGGAVYHDMGNLNITFFTPRTRYNRRHNLEIITRALFREWGLVTDINSREDIIIKGNYKQISGTASKLGSPNAYHHCTVLVDVNKVNLRQALQKQTMGISTNATQSTPSPVMNLCEVNSHINMEQLFSAVGWEFLRTCPQSMQDGGHDLISQQYGFQLVNPTEGWFPGLEKSREELASWDWRFGKTPKFQVTRSFRVPEELTEDSMADEELRIKLDINNGIIEDITLQIPPGFMSASGFHGDASVITNLRGQRFSEEAVIFLEKSLNDVKKTGNHLEMEAYKNEFVVNCVKQVMKRQASEREESLSSQQCEGISAIYRREREGISPIYRREREGSWVSCRRECEGSSVSCRGVGSLLSIVGLGSGPNSHEKNCRGSAILGPEEMVAGVHALGQAAREPALADPIAYRKVLRLTCEKFEELLKKVPPIIQKKDTLMRHALPPRTRLEITLCYLATGDSYESLQLLFRVPACTICKFLPDVLIKIKQVLWEYLKNIQLLEILSKDSGEGKSEN</sequence>
<comment type="similarity">
    <text evidence="2">Belongs to the LplA family.</text>
</comment>
<dbReference type="InterPro" id="IPR045864">
    <property type="entry name" value="aa-tRNA-synth_II/BPL/LPL"/>
</dbReference>
<reference evidence="4" key="1">
    <citation type="submission" date="2020-11" db="EMBL/GenBank/DDBJ databases">
        <authorList>
            <person name="Tran Van P."/>
        </authorList>
    </citation>
    <scope>NUCLEOTIDE SEQUENCE</scope>
</reference>
<feature type="domain" description="BPL/LPL catalytic" evidence="3">
    <location>
        <begin position="82"/>
        <end position="268"/>
    </location>
</feature>
<dbReference type="SUPFAM" id="SSF55681">
    <property type="entry name" value="Class II aaRS and biotin synthetases"/>
    <property type="match status" value="1"/>
</dbReference>
<evidence type="ECO:0000313" key="4">
    <source>
        <dbReference type="EMBL" id="CAD7462835.1"/>
    </source>
</evidence>
<dbReference type="AlphaFoldDB" id="A0A7R9P069"/>
<dbReference type="InterPro" id="IPR004143">
    <property type="entry name" value="BPL_LPL_catalytic"/>
</dbReference>
<organism evidence="4">
    <name type="scientific">Timema tahoe</name>
    <dbReference type="NCBI Taxonomy" id="61484"/>
    <lineage>
        <taxon>Eukaryota</taxon>
        <taxon>Metazoa</taxon>
        <taxon>Ecdysozoa</taxon>
        <taxon>Arthropoda</taxon>
        <taxon>Hexapoda</taxon>
        <taxon>Insecta</taxon>
        <taxon>Pterygota</taxon>
        <taxon>Neoptera</taxon>
        <taxon>Polyneoptera</taxon>
        <taxon>Phasmatodea</taxon>
        <taxon>Timematodea</taxon>
        <taxon>Timematoidea</taxon>
        <taxon>Timematidae</taxon>
        <taxon>Timema</taxon>
    </lineage>
</organism>
<dbReference type="Gene3D" id="3.30.930.10">
    <property type="entry name" value="Bira Bifunctional Protein, Domain 2"/>
    <property type="match status" value="1"/>
</dbReference>
<dbReference type="GO" id="GO:0005739">
    <property type="term" value="C:mitochondrion"/>
    <property type="evidence" value="ECO:0007669"/>
    <property type="project" value="TreeGrafter"/>
</dbReference>
<dbReference type="GO" id="GO:0009249">
    <property type="term" value="P:protein lipoylation"/>
    <property type="evidence" value="ECO:0007669"/>
    <property type="project" value="InterPro"/>
</dbReference>
<name>A0A7R9P069_9NEOP</name>
<dbReference type="PANTHER" id="PTHR12561">
    <property type="entry name" value="LIPOATE-PROTEIN LIGASE"/>
    <property type="match status" value="1"/>
</dbReference>
<dbReference type="PANTHER" id="PTHR12561:SF3">
    <property type="entry name" value="LIPOYLTRANSFERASE 1, MITOCHONDRIAL"/>
    <property type="match status" value="1"/>
</dbReference>
<dbReference type="UniPathway" id="UPA00537">
    <property type="reaction ID" value="UER00595"/>
</dbReference>
<evidence type="ECO:0000256" key="1">
    <source>
        <dbReference type="ARBA" id="ARBA00005085"/>
    </source>
</evidence>
<dbReference type="Pfam" id="PF21948">
    <property type="entry name" value="LplA-B_cat"/>
    <property type="match status" value="1"/>
</dbReference>
<evidence type="ECO:0000256" key="2">
    <source>
        <dbReference type="ARBA" id="ARBA00008242"/>
    </source>
</evidence>
<dbReference type="PROSITE" id="PS51733">
    <property type="entry name" value="BPL_LPL_CATALYTIC"/>
    <property type="match status" value="1"/>
</dbReference>